<protein>
    <recommendedName>
        <fullName evidence="3">Retrotransposon gag domain-containing protein</fullName>
    </recommendedName>
</protein>
<keyword evidence="2" id="KW-0472">Membrane</keyword>
<proteinExistence type="predicted"/>
<dbReference type="Pfam" id="PF03732">
    <property type="entry name" value="Retrotrans_gag"/>
    <property type="match status" value="1"/>
</dbReference>
<dbReference type="PANTHER" id="PTHR33223">
    <property type="entry name" value="CCHC-TYPE DOMAIN-CONTAINING PROTEIN"/>
    <property type="match status" value="1"/>
</dbReference>
<keyword evidence="2" id="KW-0812">Transmembrane</keyword>
<evidence type="ECO:0000313" key="5">
    <source>
        <dbReference type="Proteomes" id="UP000257109"/>
    </source>
</evidence>
<comment type="caution">
    <text evidence="4">The sequence shown here is derived from an EMBL/GenBank/DDBJ whole genome shotgun (WGS) entry which is preliminary data.</text>
</comment>
<feature type="non-terminal residue" evidence="4">
    <location>
        <position position="1"/>
    </location>
</feature>
<dbReference type="PANTHER" id="PTHR33223:SF3">
    <property type="match status" value="1"/>
</dbReference>
<feature type="transmembrane region" description="Helical" evidence="2">
    <location>
        <begin position="359"/>
        <end position="386"/>
    </location>
</feature>
<reference evidence="4" key="1">
    <citation type="submission" date="2018-05" db="EMBL/GenBank/DDBJ databases">
        <title>Draft genome of Mucuna pruriens seed.</title>
        <authorList>
            <person name="Nnadi N.E."/>
            <person name="Vos R."/>
            <person name="Hasami M.H."/>
            <person name="Devisetty U.K."/>
            <person name="Aguiy J.C."/>
        </authorList>
    </citation>
    <scope>NUCLEOTIDE SEQUENCE [LARGE SCALE GENOMIC DNA]</scope>
    <source>
        <strain evidence="4">JCA_2017</strain>
    </source>
</reference>
<dbReference type="EMBL" id="QJKJ01010638">
    <property type="protein sequence ID" value="RDX73123.1"/>
    <property type="molecule type" value="Genomic_DNA"/>
</dbReference>
<dbReference type="AlphaFoldDB" id="A0A371F4R4"/>
<keyword evidence="2" id="KW-1133">Transmembrane helix</keyword>
<feature type="region of interest" description="Disordered" evidence="1">
    <location>
        <begin position="500"/>
        <end position="522"/>
    </location>
</feature>
<dbReference type="Proteomes" id="UP000257109">
    <property type="component" value="Unassembled WGS sequence"/>
</dbReference>
<name>A0A371F4R4_MUCPR</name>
<accession>A0A371F4R4</accession>
<organism evidence="4 5">
    <name type="scientific">Mucuna pruriens</name>
    <name type="common">Velvet bean</name>
    <name type="synonym">Dolichos pruriens</name>
    <dbReference type="NCBI Taxonomy" id="157652"/>
    <lineage>
        <taxon>Eukaryota</taxon>
        <taxon>Viridiplantae</taxon>
        <taxon>Streptophyta</taxon>
        <taxon>Embryophyta</taxon>
        <taxon>Tracheophyta</taxon>
        <taxon>Spermatophyta</taxon>
        <taxon>Magnoliopsida</taxon>
        <taxon>eudicotyledons</taxon>
        <taxon>Gunneridae</taxon>
        <taxon>Pentapetalae</taxon>
        <taxon>rosids</taxon>
        <taxon>fabids</taxon>
        <taxon>Fabales</taxon>
        <taxon>Fabaceae</taxon>
        <taxon>Papilionoideae</taxon>
        <taxon>50 kb inversion clade</taxon>
        <taxon>NPAAA clade</taxon>
        <taxon>indigoferoid/millettioid clade</taxon>
        <taxon>Phaseoleae</taxon>
        <taxon>Mucuna</taxon>
    </lineage>
</organism>
<feature type="domain" description="Retrotransposon gag" evidence="3">
    <location>
        <begin position="680"/>
        <end position="770"/>
    </location>
</feature>
<evidence type="ECO:0000259" key="3">
    <source>
        <dbReference type="Pfam" id="PF03732"/>
    </source>
</evidence>
<dbReference type="InterPro" id="IPR005162">
    <property type="entry name" value="Retrotrans_gag_dom"/>
</dbReference>
<feature type="transmembrane region" description="Helical" evidence="2">
    <location>
        <begin position="334"/>
        <end position="352"/>
    </location>
</feature>
<keyword evidence="5" id="KW-1185">Reference proteome</keyword>
<evidence type="ECO:0000256" key="1">
    <source>
        <dbReference type="SAM" id="MobiDB-lite"/>
    </source>
</evidence>
<evidence type="ECO:0000256" key="2">
    <source>
        <dbReference type="SAM" id="Phobius"/>
    </source>
</evidence>
<evidence type="ECO:0000313" key="4">
    <source>
        <dbReference type="EMBL" id="RDX73123.1"/>
    </source>
</evidence>
<sequence>MASLGNGVVARRHEVMCGSDEPMYQVTWSLRNRVWGQCAFLSSRTLKGQDLRSKHYSFQCYNRWGAKRFVRFGVGIARDPLNDALPVIFLKELFFPCLEFVTSNLLGGVRLDLDLSFGVALHLLGSSEVGKCLAELPPVMFIVTLPGGSRPGALSSHAANVVEAGVDELSFYDKEVAFDLESVKLKLSSVECRLALGRDWSDMDSAKPYPTRSRLSAADDAEDQVHQSALVIQSVPSSNLRLLSSWHALPRSREAPMIAPCTTVSVEDESERMEIMEMGKSEFQWLRHGVENGDFSQHYVGFDTESEKVGFDTESEKVIFHNIGLASTRSRLEYVFVAALDHAYSVLVWLLVSLGLVRVVDWFVCVLAGLVLLTIIVYAAFLHLVMAESTVLPTGSFPGPFGHVPSLGSKFLLGRIDSRLDLFCSPESREHLGPKEHLGLVEVESILAQVDFSGQNHSSKNADDQDLGSWKLSEVIARYSRRAPMDGNLNAWPSLVHHCQSETESDQLRRDHPESSQSDSIASEFALSRDRVGYVSTETKSNQSLPRESRHSTLDALHKTLFFTLSHNLTHCVLERIDLGNFTTGESNFYEHQEAGSMENNDKTLKKLATPDVVYQPWCIQCPSLEPAQSYELKSSLIHLLPKLQSLVGEDPHKHLNEFHVVCSTMRLQGIPEDHIKMKAFLFSLDGAAKDWLYLQPILFNTWGDIKRMFLEKFFLASRTATIKKEICGIKQHSGETLHQYWERFNKLCATCLHHQISEYLLIRYFYEGLMIMDRSMIDVASGGALIGKMPAVARHLISNMASNTQQFGTRGTVAPRMVNDVGTIDNPRLEN</sequence>
<gene>
    <name evidence="4" type="ORF">CR513_47308</name>
</gene>